<gene>
    <name evidence="1" type="ORF">LDC_3010</name>
</gene>
<reference evidence="1" key="1">
    <citation type="submission" date="2010-07" db="EMBL/GenBank/DDBJ databases">
        <authorList>
            <consortium name="CONSOLIDER consortium CSD2007-00005"/>
            <person name="Guazzaroni M.-E."/>
            <person name="Richter M."/>
            <person name="Garcia-Salamanca A."/>
            <person name="Yarza P."/>
            <person name="Ferrer M."/>
        </authorList>
    </citation>
    <scope>NUCLEOTIDE SEQUENCE</scope>
</reference>
<organism evidence="1">
    <name type="scientific">sediment metagenome</name>
    <dbReference type="NCBI Taxonomy" id="749907"/>
    <lineage>
        <taxon>unclassified sequences</taxon>
        <taxon>metagenomes</taxon>
        <taxon>ecological metagenomes</taxon>
    </lineage>
</organism>
<accession>D9PN81</accession>
<comment type="caution">
    <text evidence="1">The sequence shown here is derived from an EMBL/GenBank/DDBJ whole genome shotgun (WGS) entry which is preliminary data.</text>
</comment>
<reference evidence="1" key="2">
    <citation type="journal article" date="2011" name="Microb. Ecol.">
        <title>Taxonomic and Functional Metagenomic Profiling of the Microbial Community in the Anoxic Sediment of a Sub-saline Shallow Lake (Laguna de Carrizo, Central Spain).</title>
        <authorList>
            <person name="Ferrer M."/>
            <person name="Guazzaroni M.E."/>
            <person name="Richter M."/>
            <person name="Garcia-Salamanca A."/>
            <person name="Yarza P."/>
            <person name="Suarez-Suarez A."/>
            <person name="Solano J."/>
            <person name="Alcaide M."/>
            <person name="van Dillewijn P."/>
            <person name="Molina-Henares M.A."/>
            <person name="Lopez-Cortes N."/>
            <person name="Al-Ramahi Y."/>
            <person name="Guerrero C."/>
            <person name="Acosta A."/>
            <person name="de Eugenio L.I."/>
            <person name="Martinez V."/>
            <person name="Marques S."/>
            <person name="Rojo F."/>
            <person name="Santero E."/>
            <person name="Genilloud O."/>
            <person name="Perez-Perez J."/>
            <person name="Rossello-Mora R."/>
            <person name="Ramos J.L."/>
        </authorList>
    </citation>
    <scope>NUCLEOTIDE SEQUENCE</scope>
</reference>
<proteinExistence type="predicted"/>
<evidence type="ECO:0000313" key="1">
    <source>
        <dbReference type="EMBL" id="EFK94982.1"/>
    </source>
</evidence>
<feature type="non-terminal residue" evidence="1">
    <location>
        <position position="75"/>
    </location>
</feature>
<dbReference type="AlphaFoldDB" id="D9PN81"/>
<sequence>MTTQEDKKNPSVSKIKVLYNNGEIEQAVVFAHNLAKEKPELLKNATFALLYAQILIEAAGPSGQIKSILIHAINE</sequence>
<protein>
    <submittedName>
        <fullName evidence="1">Uncharacterized protein</fullName>
    </submittedName>
</protein>
<name>D9PN81_9ZZZZ</name>
<dbReference type="EMBL" id="ADZX01000927">
    <property type="protein sequence ID" value="EFK94982.1"/>
    <property type="molecule type" value="Genomic_DNA"/>
</dbReference>